<proteinExistence type="predicted"/>
<accession>A0A2I1HHB0</accession>
<evidence type="ECO:0000256" key="1">
    <source>
        <dbReference type="SAM" id="MobiDB-lite"/>
    </source>
</evidence>
<dbReference type="VEuPathDB" id="FungiDB:RhiirA1_462637"/>
<sequence>MENEIWERHANNTNTAEAAHAQANREGKQQSKLLIAIMRIIKIAEIHDRYGVPYTRRDKSEIKKQTRAMTQKSGKQKYSKNQKQSRKARKKGSKMKGSNKQKYKTKKSRVDIIEINSDQENEDQDIMLNIEIEERS</sequence>
<name>A0A2I1HHB0_9GLOM</name>
<dbReference type="EMBL" id="LLXI01002927">
    <property type="protein sequence ID" value="PKY58265.1"/>
    <property type="molecule type" value="Genomic_DNA"/>
</dbReference>
<feature type="region of interest" description="Disordered" evidence="1">
    <location>
        <begin position="56"/>
        <end position="111"/>
    </location>
</feature>
<comment type="caution">
    <text evidence="2">The sequence shown here is derived from an EMBL/GenBank/DDBJ whole genome shotgun (WGS) entry which is preliminary data.</text>
</comment>
<protein>
    <submittedName>
        <fullName evidence="2">Uncharacterized protein</fullName>
    </submittedName>
</protein>
<dbReference type="AlphaFoldDB" id="A0A2I1HHB0"/>
<dbReference type="VEuPathDB" id="FungiDB:FUN_020382"/>
<reference evidence="2 3" key="1">
    <citation type="submission" date="2015-10" db="EMBL/GenBank/DDBJ databases">
        <title>Genome analyses suggest a sexual origin of heterokaryosis in a supposedly ancient asexual fungus.</title>
        <authorList>
            <person name="Ropars J."/>
            <person name="Sedzielewska K."/>
            <person name="Noel J."/>
            <person name="Charron P."/>
            <person name="Farinelli L."/>
            <person name="Marton T."/>
            <person name="Kruger M."/>
            <person name="Pelin A."/>
            <person name="Brachmann A."/>
            <person name="Corradi N."/>
        </authorList>
    </citation>
    <scope>NUCLEOTIDE SEQUENCE [LARGE SCALE GENOMIC DNA]</scope>
    <source>
        <strain evidence="2 3">A4</strain>
    </source>
</reference>
<feature type="compositionally biased region" description="Basic residues" evidence="1">
    <location>
        <begin position="74"/>
        <end position="107"/>
    </location>
</feature>
<gene>
    <name evidence="2" type="ORF">RhiirA4_480030</name>
</gene>
<dbReference type="Proteomes" id="UP000234323">
    <property type="component" value="Unassembled WGS sequence"/>
</dbReference>
<evidence type="ECO:0000313" key="3">
    <source>
        <dbReference type="Proteomes" id="UP000234323"/>
    </source>
</evidence>
<evidence type="ECO:0000313" key="2">
    <source>
        <dbReference type="EMBL" id="PKY58265.1"/>
    </source>
</evidence>
<organism evidence="2 3">
    <name type="scientific">Rhizophagus irregularis</name>
    <dbReference type="NCBI Taxonomy" id="588596"/>
    <lineage>
        <taxon>Eukaryota</taxon>
        <taxon>Fungi</taxon>
        <taxon>Fungi incertae sedis</taxon>
        <taxon>Mucoromycota</taxon>
        <taxon>Glomeromycotina</taxon>
        <taxon>Glomeromycetes</taxon>
        <taxon>Glomerales</taxon>
        <taxon>Glomeraceae</taxon>
        <taxon>Rhizophagus</taxon>
    </lineage>
</organism>
<keyword evidence="3" id="KW-1185">Reference proteome</keyword>